<dbReference type="EMBL" id="DS268208">
    <property type="protein sequence ID" value="KMU81914.1"/>
    <property type="molecule type" value="Genomic_DNA"/>
</dbReference>
<feature type="transmembrane region" description="Helical" evidence="8">
    <location>
        <begin position="416"/>
        <end position="436"/>
    </location>
</feature>
<dbReference type="InterPro" id="IPR050814">
    <property type="entry name" value="Myo-inositol_Transporter"/>
</dbReference>
<dbReference type="STRING" id="454286.A0A0J8R9Z5"/>
<comment type="similarity">
    <text evidence="2">Belongs to the major facilitator superfamily. Sugar transporter (TC 2.A.1.1) family.</text>
</comment>
<dbReference type="InterPro" id="IPR020846">
    <property type="entry name" value="MFS_dom"/>
</dbReference>
<gene>
    <name evidence="10" type="ORF">CISG_09382</name>
</gene>
<dbReference type="InterPro" id="IPR036259">
    <property type="entry name" value="MFS_trans_sf"/>
</dbReference>
<evidence type="ECO:0000256" key="8">
    <source>
        <dbReference type="SAM" id="Phobius"/>
    </source>
</evidence>
<dbReference type="InterPro" id="IPR005828">
    <property type="entry name" value="MFS_sugar_transport-like"/>
</dbReference>
<dbReference type="AlphaFoldDB" id="A0A0J8R9Z5"/>
<dbReference type="GO" id="GO:0015798">
    <property type="term" value="P:myo-inositol transport"/>
    <property type="evidence" value="ECO:0007669"/>
    <property type="project" value="UniProtKB-ARBA"/>
</dbReference>
<dbReference type="GO" id="GO:0015791">
    <property type="term" value="P:polyol transmembrane transport"/>
    <property type="evidence" value="ECO:0007669"/>
    <property type="project" value="UniProtKB-ARBA"/>
</dbReference>
<organism evidence="10 11">
    <name type="scientific">Coccidioides immitis RMSCC 3703</name>
    <dbReference type="NCBI Taxonomy" id="454286"/>
    <lineage>
        <taxon>Eukaryota</taxon>
        <taxon>Fungi</taxon>
        <taxon>Dikarya</taxon>
        <taxon>Ascomycota</taxon>
        <taxon>Pezizomycotina</taxon>
        <taxon>Eurotiomycetes</taxon>
        <taxon>Eurotiomycetidae</taxon>
        <taxon>Onygenales</taxon>
        <taxon>Onygenaceae</taxon>
        <taxon>Coccidioides</taxon>
    </lineage>
</organism>
<evidence type="ECO:0000256" key="5">
    <source>
        <dbReference type="ARBA" id="ARBA00022989"/>
    </source>
</evidence>
<dbReference type="PROSITE" id="PS50850">
    <property type="entry name" value="MFS"/>
    <property type="match status" value="1"/>
</dbReference>
<dbReference type="Proteomes" id="UP000054559">
    <property type="component" value="Unassembled WGS sequence"/>
</dbReference>
<dbReference type="PANTHER" id="PTHR48020">
    <property type="entry name" value="PROTON MYO-INOSITOL COTRANSPORTER"/>
    <property type="match status" value="1"/>
</dbReference>
<evidence type="ECO:0000256" key="6">
    <source>
        <dbReference type="ARBA" id="ARBA00023136"/>
    </source>
</evidence>
<feature type="transmembrane region" description="Helical" evidence="8">
    <location>
        <begin position="199"/>
        <end position="217"/>
    </location>
</feature>
<keyword evidence="5 8" id="KW-1133">Transmembrane helix</keyword>
<evidence type="ECO:0000256" key="1">
    <source>
        <dbReference type="ARBA" id="ARBA00004141"/>
    </source>
</evidence>
<dbReference type="PRINTS" id="PR00171">
    <property type="entry name" value="SUGRTRNSPORT"/>
</dbReference>
<dbReference type="PROSITE" id="PS00217">
    <property type="entry name" value="SUGAR_TRANSPORT_2"/>
    <property type="match status" value="1"/>
</dbReference>
<evidence type="ECO:0000256" key="2">
    <source>
        <dbReference type="ARBA" id="ARBA00010992"/>
    </source>
</evidence>
<dbReference type="InterPro" id="IPR005829">
    <property type="entry name" value="Sugar_transporter_CS"/>
</dbReference>
<dbReference type="Pfam" id="PF00083">
    <property type="entry name" value="Sugar_tr"/>
    <property type="match status" value="1"/>
</dbReference>
<feature type="transmembrane region" description="Helical" evidence="8">
    <location>
        <begin position="168"/>
        <end position="187"/>
    </location>
</feature>
<evidence type="ECO:0000256" key="4">
    <source>
        <dbReference type="ARBA" id="ARBA00022692"/>
    </source>
</evidence>
<evidence type="ECO:0000256" key="7">
    <source>
        <dbReference type="SAM" id="MobiDB-lite"/>
    </source>
</evidence>
<dbReference type="InterPro" id="IPR003663">
    <property type="entry name" value="Sugar/inositol_transpt"/>
</dbReference>
<evidence type="ECO:0000313" key="11">
    <source>
        <dbReference type="Proteomes" id="UP000054559"/>
    </source>
</evidence>
<keyword evidence="3" id="KW-0813">Transport</keyword>
<dbReference type="PANTHER" id="PTHR48020:SF17">
    <property type="entry name" value="SUGAR TRANSPORTER, PUTATIVE (AFU_ORTHOLOGUE AFUA_8G06870)-RELATED"/>
    <property type="match status" value="1"/>
</dbReference>
<dbReference type="SUPFAM" id="SSF103473">
    <property type="entry name" value="MFS general substrate transporter"/>
    <property type="match status" value="1"/>
</dbReference>
<feature type="transmembrane region" description="Helical" evidence="8">
    <location>
        <begin position="259"/>
        <end position="281"/>
    </location>
</feature>
<evidence type="ECO:0000259" key="9">
    <source>
        <dbReference type="PROSITE" id="PS50850"/>
    </source>
</evidence>
<keyword evidence="4 8" id="KW-0812">Transmembrane</keyword>
<feature type="transmembrane region" description="Helical" evidence="8">
    <location>
        <begin position="448"/>
        <end position="466"/>
    </location>
</feature>
<dbReference type="OrthoDB" id="5290825at2759"/>
<sequence length="481" mass="54114">MDLQPEKGGESPRPEEGEEMKPEGAKAIYDIERRGSDGKLNAIFENPLAQVSRHQLMADVERFCTRYNLMDHIDTFKKGALVSQNPDGALDLPELTEEDKVALRREKTHKWSQPMALFHLTIMCSIAAAVQGMDETVNNGAQRLYLERFNIKPFSDGGRFSQAMTDNLTGLIVGAPYLACAILGCWLTEPMNRYTARRGTIFITCMIAALASVWEGLANSWVNLFLARFFLGLGIGSKSSTVPIYAAECAPAPIRGALVMMWQMWTAFGIMLGNIMGVAFGGLEPDLAWRLMLGSTVVLPLIVCAQVYYCPESPRWLIEHNKIEKAFESFLILRPTELQAARDLYYAYVGVEIERKINRGKGFFSMLWELFTVPRNARATLASTIVMWLQQFCGVNIIAYYSTTIFVDSGYSMSSALLASMGTGILNWVFAIPAFLTIDTWGRRNLLLFQLALARPVPLLVWLFLLDRARRPRRAKQDWAW</sequence>
<comment type="subcellular location">
    <subcellularLocation>
        <location evidence="1">Membrane</location>
        <topology evidence="1">Multi-pass membrane protein</topology>
    </subcellularLocation>
</comment>
<accession>A0A0J8R9Z5</accession>
<evidence type="ECO:0000313" key="10">
    <source>
        <dbReference type="EMBL" id="KMU81914.1"/>
    </source>
</evidence>
<proteinExistence type="inferred from homology"/>
<feature type="transmembrane region" description="Helical" evidence="8">
    <location>
        <begin position="287"/>
        <end position="309"/>
    </location>
</feature>
<feature type="region of interest" description="Disordered" evidence="7">
    <location>
        <begin position="1"/>
        <end position="24"/>
    </location>
</feature>
<feature type="domain" description="Major facilitator superfamily (MFS) profile" evidence="9">
    <location>
        <begin position="120"/>
        <end position="481"/>
    </location>
</feature>
<name>A0A0J8R9Z5_COCIT</name>
<keyword evidence="6 8" id="KW-0472">Membrane</keyword>
<dbReference type="GO" id="GO:0016020">
    <property type="term" value="C:membrane"/>
    <property type="evidence" value="ECO:0007669"/>
    <property type="project" value="UniProtKB-SubCell"/>
</dbReference>
<dbReference type="Gene3D" id="1.20.1250.20">
    <property type="entry name" value="MFS general substrate transporter like domains"/>
    <property type="match status" value="1"/>
</dbReference>
<evidence type="ECO:0000256" key="3">
    <source>
        <dbReference type="ARBA" id="ARBA00022448"/>
    </source>
</evidence>
<protein>
    <submittedName>
        <fullName evidence="10">Myo-inositol transporter 1</fullName>
    </submittedName>
</protein>
<reference evidence="11" key="1">
    <citation type="journal article" date="2010" name="Genome Res.">
        <title>Population genomic sequencing of Coccidioides fungi reveals recent hybridization and transposon control.</title>
        <authorList>
            <person name="Neafsey D.E."/>
            <person name="Barker B.M."/>
            <person name="Sharpton T.J."/>
            <person name="Stajich J.E."/>
            <person name="Park D.J."/>
            <person name="Whiston E."/>
            <person name="Hung C.-Y."/>
            <person name="McMahan C."/>
            <person name="White J."/>
            <person name="Sykes S."/>
            <person name="Heiman D."/>
            <person name="Young S."/>
            <person name="Zeng Q."/>
            <person name="Abouelleil A."/>
            <person name="Aftuck L."/>
            <person name="Bessette D."/>
            <person name="Brown A."/>
            <person name="FitzGerald M."/>
            <person name="Lui A."/>
            <person name="Macdonald J.P."/>
            <person name="Priest M."/>
            <person name="Orbach M.J."/>
            <person name="Galgiani J.N."/>
            <person name="Kirkland T.N."/>
            <person name="Cole G.T."/>
            <person name="Birren B.W."/>
            <person name="Henn M.R."/>
            <person name="Taylor J.W."/>
            <person name="Rounsley S.D."/>
        </authorList>
    </citation>
    <scope>NUCLEOTIDE SEQUENCE [LARGE SCALE GENOMIC DNA]</scope>
    <source>
        <strain evidence="11">RMSCC 3703</strain>
    </source>
</reference>
<dbReference type="GO" id="GO:0022857">
    <property type="term" value="F:transmembrane transporter activity"/>
    <property type="evidence" value="ECO:0007669"/>
    <property type="project" value="InterPro"/>
</dbReference>